<dbReference type="AlphaFoldDB" id="A0AAV9G6Z9"/>
<keyword evidence="5 6" id="KW-0408">Iron</keyword>
<dbReference type="InterPro" id="IPR017972">
    <property type="entry name" value="Cyt_P450_CS"/>
</dbReference>
<evidence type="ECO:0000256" key="1">
    <source>
        <dbReference type="ARBA" id="ARBA00001971"/>
    </source>
</evidence>
<comment type="cofactor">
    <cofactor evidence="1 6">
        <name>heme</name>
        <dbReference type="ChEBI" id="CHEBI:30413"/>
    </cofactor>
</comment>
<evidence type="ECO:0000313" key="9">
    <source>
        <dbReference type="EMBL" id="KAK4443296.1"/>
    </source>
</evidence>
<dbReference type="EMBL" id="MU865996">
    <property type="protein sequence ID" value="KAK4443296.1"/>
    <property type="molecule type" value="Genomic_DNA"/>
</dbReference>
<dbReference type="GO" id="GO:0016705">
    <property type="term" value="F:oxidoreductase activity, acting on paired donors, with incorporation or reduction of molecular oxygen"/>
    <property type="evidence" value="ECO:0007669"/>
    <property type="project" value="InterPro"/>
</dbReference>
<dbReference type="PRINTS" id="PR00385">
    <property type="entry name" value="P450"/>
</dbReference>
<gene>
    <name evidence="9" type="ORF">QBC34DRAFT_478169</name>
</gene>
<reference evidence="9" key="2">
    <citation type="submission" date="2023-05" db="EMBL/GenBank/DDBJ databases">
        <authorList>
            <consortium name="Lawrence Berkeley National Laboratory"/>
            <person name="Steindorff A."/>
            <person name="Hensen N."/>
            <person name="Bonometti L."/>
            <person name="Westerberg I."/>
            <person name="Brannstrom I.O."/>
            <person name="Guillou S."/>
            <person name="Cros-Aarteil S."/>
            <person name="Calhoun S."/>
            <person name="Haridas S."/>
            <person name="Kuo A."/>
            <person name="Mondo S."/>
            <person name="Pangilinan J."/>
            <person name="Riley R."/>
            <person name="Labutti K."/>
            <person name="Andreopoulos B."/>
            <person name="Lipzen A."/>
            <person name="Chen C."/>
            <person name="Yanf M."/>
            <person name="Daum C."/>
            <person name="Ng V."/>
            <person name="Clum A."/>
            <person name="Ohm R."/>
            <person name="Martin F."/>
            <person name="Silar P."/>
            <person name="Natvig D."/>
            <person name="Lalanne C."/>
            <person name="Gautier V."/>
            <person name="Ament-Velasquez S.L."/>
            <person name="Kruys A."/>
            <person name="Hutchinson M.I."/>
            <person name="Powell A.J."/>
            <person name="Barry K."/>
            <person name="Miller A.N."/>
            <person name="Grigoriev I.V."/>
            <person name="Debuchy R."/>
            <person name="Gladieux P."/>
            <person name="Thoren M.H."/>
            <person name="Johannesson H."/>
        </authorList>
    </citation>
    <scope>NUCLEOTIDE SEQUENCE</scope>
    <source>
        <strain evidence="9">PSN243</strain>
    </source>
</reference>
<keyword evidence="7" id="KW-0503">Monooxygenase</keyword>
<keyword evidence="8" id="KW-1133">Transmembrane helix</keyword>
<name>A0AAV9G6Z9_9PEZI</name>
<evidence type="ECO:0000256" key="7">
    <source>
        <dbReference type="RuleBase" id="RU000461"/>
    </source>
</evidence>
<evidence type="ECO:0000256" key="5">
    <source>
        <dbReference type="ARBA" id="ARBA00023004"/>
    </source>
</evidence>
<dbReference type="Gene3D" id="1.10.630.10">
    <property type="entry name" value="Cytochrome P450"/>
    <property type="match status" value="1"/>
</dbReference>
<dbReference type="PANTHER" id="PTHR24305">
    <property type="entry name" value="CYTOCHROME P450"/>
    <property type="match status" value="1"/>
</dbReference>
<dbReference type="InterPro" id="IPR050121">
    <property type="entry name" value="Cytochrome_P450_monoxygenase"/>
</dbReference>
<feature type="transmembrane region" description="Helical" evidence="8">
    <location>
        <begin position="12"/>
        <end position="31"/>
    </location>
</feature>
<dbReference type="PROSITE" id="PS00086">
    <property type="entry name" value="CYTOCHROME_P450"/>
    <property type="match status" value="1"/>
</dbReference>
<evidence type="ECO:0000256" key="2">
    <source>
        <dbReference type="ARBA" id="ARBA00022617"/>
    </source>
</evidence>
<proteinExistence type="inferred from homology"/>
<dbReference type="CDD" id="cd11060">
    <property type="entry name" value="CYP57A1-like"/>
    <property type="match status" value="1"/>
</dbReference>
<accession>A0AAV9G6Z9</accession>
<keyword evidence="10" id="KW-1185">Reference proteome</keyword>
<dbReference type="FunFam" id="1.10.630.10:FF:000050">
    <property type="entry name" value="Cytochrome P450 monooxygenase"/>
    <property type="match status" value="1"/>
</dbReference>
<evidence type="ECO:0000256" key="4">
    <source>
        <dbReference type="ARBA" id="ARBA00023002"/>
    </source>
</evidence>
<dbReference type="Pfam" id="PF00067">
    <property type="entry name" value="p450"/>
    <property type="match status" value="1"/>
</dbReference>
<dbReference type="GO" id="GO:0044550">
    <property type="term" value="P:secondary metabolite biosynthetic process"/>
    <property type="evidence" value="ECO:0007669"/>
    <property type="project" value="UniProtKB-ARBA"/>
</dbReference>
<evidence type="ECO:0000256" key="6">
    <source>
        <dbReference type="PIRSR" id="PIRSR602401-1"/>
    </source>
</evidence>
<organism evidence="9 10">
    <name type="scientific">Podospora aff. communis PSN243</name>
    <dbReference type="NCBI Taxonomy" id="3040156"/>
    <lineage>
        <taxon>Eukaryota</taxon>
        <taxon>Fungi</taxon>
        <taxon>Dikarya</taxon>
        <taxon>Ascomycota</taxon>
        <taxon>Pezizomycotina</taxon>
        <taxon>Sordariomycetes</taxon>
        <taxon>Sordariomycetidae</taxon>
        <taxon>Sordariales</taxon>
        <taxon>Podosporaceae</taxon>
        <taxon>Podospora</taxon>
    </lineage>
</organism>
<evidence type="ECO:0000313" key="10">
    <source>
        <dbReference type="Proteomes" id="UP001321760"/>
    </source>
</evidence>
<keyword evidence="4 7" id="KW-0560">Oxidoreductase</keyword>
<dbReference type="Proteomes" id="UP001321760">
    <property type="component" value="Unassembled WGS sequence"/>
</dbReference>
<dbReference type="GO" id="GO:0004497">
    <property type="term" value="F:monooxygenase activity"/>
    <property type="evidence" value="ECO:0007669"/>
    <property type="project" value="UniProtKB-KW"/>
</dbReference>
<dbReference type="GO" id="GO:0005506">
    <property type="term" value="F:iron ion binding"/>
    <property type="evidence" value="ECO:0007669"/>
    <property type="project" value="InterPro"/>
</dbReference>
<evidence type="ECO:0000256" key="3">
    <source>
        <dbReference type="ARBA" id="ARBA00022723"/>
    </source>
</evidence>
<comment type="caution">
    <text evidence="9">The sequence shown here is derived from an EMBL/GenBank/DDBJ whole genome shotgun (WGS) entry which is preliminary data.</text>
</comment>
<reference evidence="9" key="1">
    <citation type="journal article" date="2023" name="Mol. Phylogenet. Evol.">
        <title>Genome-scale phylogeny and comparative genomics of the fungal order Sordariales.</title>
        <authorList>
            <person name="Hensen N."/>
            <person name="Bonometti L."/>
            <person name="Westerberg I."/>
            <person name="Brannstrom I.O."/>
            <person name="Guillou S."/>
            <person name="Cros-Aarteil S."/>
            <person name="Calhoun S."/>
            <person name="Haridas S."/>
            <person name="Kuo A."/>
            <person name="Mondo S."/>
            <person name="Pangilinan J."/>
            <person name="Riley R."/>
            <person name="LaButti K."/>
            <person name="Andreopoulos B."/>
            <person name="Lipzen A."/>
            <person name="Chen C."/>
            <person name="Yan M."/>
            <person name="Daum C."/>
            <person name="Ng V."/>
            <person name="Clum A."/>
            <person name="Steindorff A."/>
            <person name="Ohm R.A."/>
            <person name="Martin F."/>
            <person name="Silar P."/>
            <person name="Natvig D.O."/>
            <person name="Lalanne C."/>
            <person name="Gautier V."/>
            <person name="Ament-Velasquez S.L."/>
            <person name="Kruys A."/>
            <person name="Hutchinson M.I."/>
            <person name="Powell A.J."/>
            <person name="Barry K."/>
            <person name="Miller A.N."/>
            <person name="Grigoriev I.V."/>
            <person name="Debuchy R."/>
            <person name="Gladieux P."/>
            <person name="Hiltunen Thoren M."/>
            <person name="Johannesson H."/>
        </authorList>
    </citation>
    <scope>NUCLEOTIDE SEQUENCE</scope>
    <source>
        <strain evidence="9">PSN243</strain>
    </source>
</reference>
<dbReference type="InterPro" id="IPR001128">
    <property type="entry name" value="Cyt_P450"/>
</dbReference>
<dbReference type="PRINTS" id="PR00463">
    <property type="entry name" value="EP450I"/>
</dbReference>
<keyword evidence="3 6" id="KW-0479">Metal-binding</keyword>
<feature type="binding site" description="axial binding residue" evidence="6">
    <location>
        <position position="474"/>
    </location>
    <ligand>
        <name>heme</name>
        <dbReference type="ChEBI" id="CHEBI:30413"/>
    </ligand>
    <ligandPart>
        <name>Fe</name>
        <dbReference type="ChEBI" id="CHEBI:18248"/>
    </ligandPart>
</feature>
<dbReference type="GO" id="GO:0020037">
    <property type="term" value="F:heme binding"/>
    <property type="evidence" value="ECO:0007669"/>
    <property type="project" value="InterPro"/>
</dbReference>
<keyword evidence="8" id="KW-0472">Membrane</keyword>
<evidence type="ECO:0000256" key="8">
    <source>
        <dbReference type="SAM" id="Phobius"/>
    </source>
</evidence>
<sequence>MLTLLFSDISTLWILYTLPCIFFFILLTGLIRNHFHAGLNKYPAPAFASLTNWWRFVVVARRKAHVTHLKLHQELGGIVRLGPNALSFSDPRAVREIYGLNNKVAKSEFYPVQMQVAKGEILQSLFGTTNQDYHAKLRRMVSNGFSMSNIAQYEARIDETARVFLDQTDKLFAAPGRVCDFKLWLQYFAFDVITEVTYSRRVGFIDRREDVDGIIAWVDKLVSYSAPVGQMPILDRLLVKNPILTFLSKHGLIDTSSGAARFSQARMAERLAEIESQKHTINDRADLLTMFLKTQRDDKSGFFHASRVLTMATSLAVAGSDTTAISLAAVFYHLLRNPARLHRLQSELTSATESGLICPRDRGVVSWAEAQNLPYLDACIKEAFRVHPAISLILERVTPSGGMMICGEMIPGGTIVGCNPWVIQRQPEIFGEDAEVYRPERWLIDVTADGERETSRLREMNANMLHFGAGSRTCLGKHIGILEIYKLVPSFLMRFDLELTRVEEWDLKNVWFVKPVEFDVRIKRREKQVL</sequence>
<dbReference type="InterPro" id="IPR036396">
    <property type="entry name" value="Cyt_P450_sf"/>
</dbReference>
<comment type="similarity">
    <text evidence="7">Belongs to the cytochrome P450 family.</text>
</comment>
<dbReference type="InterPro" id="IPR002401">
    <property type="entry name" value="Cyt_P450_E_grp-I"/>
</dbReference>
<keyword evidence="2 6" id="KW-0349">Heme</keyword>
<dbReference type="SUPFAM" id="SSF48264">
    <property type="entry name" value="Cytochrome P450"/>
    <property type="match status" value="1"/>
</dbReference>
<keyword evidence="8" id="KW-0812">Transmembrane</keyword>
<dbReference type="PANTHER" id="PTHR24305:SF235">
    <property type="entry name" value="CYTOCHROME P450 MONOOXYGENASE APDB-RELATED"/>
    <property type="match status" value="1"/>
</dbReference>
<protein>
    <submittedName>
        <fullName evidence="9">Cytochrome P450 oxidoreductase</fullName>
    </submittedName>
</protein>